<keyword evidence="3" id="KW-1185">Reference proteome</keyword>
<dbReference type="AlphaFoldDB" id="A0A3S2PTF4"/>
<reference evidence="2 3" key="1">
    <citation type="submission" date="2018-11" db="EMBL/GenBank/DDBJ databases">
        <authorList>
            <person name="Lopez-Roques C."/>
            <person name="Donnadieu C."/>
            <person name="Bouchez O."/>
            <person name="Klopp C."/>
            <person name="Cabau C."/>
            <person name="Zahm M."/>
        </authorList>
    </citation>
    <scope>NUCLEOTIDE SEQUENCE [LARGE SCALE GENOMIC DNA]</scope>
    <source>
        <strain evidence="2">RS831</strain>
        <tissue evidence="2">Whole body</tissue>
    </source>
</reference>
<feature type="compositionally biased region" description="Gly residues" evidence="1">
    <location>
        <begin position="1"/>
        <end position="12"/>
    </location>
</feature>
<evidence type="ECO:0000313" key="2">
    <source>
        <dbReference type="EMBL" id="RVE75772.1"/>
    </source>
</evidence>
<gene>
    <name evidence="2" type="ORF">OJAV_G00002250</name>
</gene>
<feature type="compositionally biased region" description="Low complexity" evidence="1">
    <location>
        <begin position="89"/>
        <end position="105"/>
    </location>
</feature>
<feature type="region of interest" description="Disordered" evidence="1">
    <location>
        <begin position="1"/>
        <end position="75"/>
    </location>
</feature>
<proteinExistence type="predicted"/>
<organism evidence="2 3">
    <name type="scientific">Oryzias javanicus</name>
    <name type="common">Javanese ricefish</name>
    <name type="synonym">Aplocheilus javanicus</name>
    <dbReference type="NCBI Taxonomy" id="123683"/>
    <lineage>
        <taxon>Eukaryota</taxon>
        <taxon>Metazoa</taxon>
        <taxon>Chordata</taxon>
        <taxon>Craniata</taxon>
        <taxon>Vertebrata</taxon>
        <taxon>Euteleostomi</taxon>
        <taxon>Actinopterygii</taxon>
        <taxon>Neopterygii</taxon>
        <taxon>Teleostei</taxon>
        <taxon>Neoteleostei</taxon>
        <taxon>Acanthomorphata</taxon>
        <taxon>Ovalentaria</taxon>
        <taxon>Atherinomorphae</taxon>
        <taxon>Beloniformes</taxon>
        <taxon>Adrianichthyidae</taxon>
        <taxon>Oryziinae</taxon>
        <taxon>Oryzias</taxon>
    </lineage>
</organism>
<sequence>MRGQGVTAGGGSSRHVQQQRQQQPRGRAEDREAAAAGGQRPQDQGVPGRRGSQTVLHPKRLQGPAADWGPVQRQPLQTPQVLLPVLRSSRSLSSVRSPCSSSSSSATGARGAREPWIDSLSSVCCVGNLLKFPEYFEKF</sequence>
<feature type="region of interest" description="Disordered" evidence="1">
    <location>
        <begin position="89"/>
        <end position="113"/>
    </location>
</feature>
<evidence type="ECO:0000256" key="1">
    <source>
        <dbReference type="SAM" id="MobiDB-lite"/>
    </source>
</evidence>
<protein>
    <submittedName>
        <fullName evidence="2">Uncharacterized protein</fullName>
    </submittedName>
</protein>
<reference evidence="2 3" key="2">
    <citation type="submission" date="2019-01" db="EMBL/GenBank/DDBJ databases">
        <title>A chromosome length genome reference of the Java medaka (oryzias javanicus).</title>
        <authorList>
            <person name="Herpin A."/>
            <person name="Takehana Y."/>
            <person name="Naruse K."/>
            <person name="Ansai S."/>
            <person name="Kawaguchi M."/>
        </authorList>
    </citation>
    <scope>NUCLEOTIDE SEQUENCE [LARGE SCALE GENOMIC DNA]</scope>
    <source>
        <strain evidence="2">RS831</strain>
        <tissue evidence="2">Whole body</tissue>
    </source>
</reference>
<evidence type="ECO:0000313" key="3">
    <source>
        <dbReference type="Proteomes" id="UP000283210"/>
    </source>
</evidence>
<name>A0A3S2PTF4_ORYJA</name>
<accession>A0A3S2PTF4</accession>
<feature type="compositionally biased region" description="Low complexity" evidence="1">
    <location>
        <begin position="13"/>
        <end position="25"/>
    </location>
</feature>
<dbReference type="Proteomes" id="UP000283210">
    <property type="component" value="Chromosome 1"/>
</dbReference>
<dbReference type="EMBL" id="CM012437">
    <property type="protein sequence ID" value="RVE75772.1"/>
    <property type="molecule type" value="Genomic_DNA"/>
</dbReference>